<dbReference type="CDD" id="cd11386">
    <property type="entry name" value="MCP_signal"/>
    <property type="match status" value="1"/>
</dbReference>
<evidence type="ECO:0000259" key="7">
    <source>
        <dbReference type="PROSITE" id="PS50192"/>
    </source>
</evidence>
<keyword evidence="2" id="KW-0472">Membrane</keyword>
<evidence type="ECO:0000256" key="3">
    <source>
        <dbReference type="ARBA" id="ARBA00023224"/>
    </source>
</evidence>
<evidence type="ECO:0000256" key="1">
    <source>
        <dbReference type="ARBA" id="ARBA00004429"/>
    </source>
</evidence>
<evidence type="ECO:0000259" key="6">
    <source>
        <dbReference type="PROSITE" id="PS50111"/>
    </source>
</evidence>
<dbReference type="PANTHER" id="PTHR32089:SF65">
    <property type="entry name" value="CHEMOTAXIS SIGNAL TRANSDUCTION SYSTEM METHYL ACCEPTING SENSORY TRANSDUCER"/>
    <property type="match status" value="1"/>
</dbReference>
<dbReference type="Proteomes" id="UP000294656">
    <property type="component" value="Unassembled WGS sequence"/>
</dbReference>
<dbReference type="RefSeq" id="WP_133501846.1">
    <property type="nucleotide sequence ID" value="NZ_SNXC01000001.1"/>
</dbReference>
<name>A0A4R6MJP6_9GAMM</name>
<dbReference type="GO" id="GO:0005886">
    <property type="term" value="C:plasma membrane"/>
    <property type="evidence" value="ECO:0007669"/>
    <property type="project" value="UniProtKB-SubCell"/>
</dbReference>
<evidence type="ECO:0000259" key="8">
    <source>
        <dbReference type="PROSITE" id="PS50885"/>
    </source>
</evidence>
<dbReference type="Pfam" id="PF00672">
    <property type="entry name" value="HAMP"/>
    <property type="match status" value="1"/>
</dbReference>
<dbReference type="GO" id="GO:0004888">
    <property type="term" value="F:transmembrane signaling receptor activity"/>
    <property type="evidence" value="ECO:0007669"/>
    <property type="project" value="InterPro"/>
</dbReference>
<dbReference type="GO" id="GO:0007165">
    <property type="term" value="P:signal transduction"/>
    <property type="evidence" value="ECO:0007669"/>
    <property type="project" value="UniProtKB-KW"/>
</dbReference>
<dbReference type="SMART" id="SM00283">
    <property type="entry name" value="MA"/>
    <property type="match status" value="1"/>
</dbReference>
<keyword evidence="3 5" id="KW-0807">Transducer</keyword>
<dbReference type="InterPro" id="IPR003660">
    <property type="entry name" value="HAMP_dom"/>
</dbReference>
<comment type="similarity">
    <text evidence="4">Belongs to the methyl-accepting chemotaxis (MCP) protein family.</text>
</comment>
<dbReference type="PRINTS" id="PR00260">
    <property type="entry name" value="CHEMTRNSDUCR"/>
</dbReference>
<evidence type="ECO:0000256" key="2">
    <source>
        <dbReference type="ARBA" id="ARBA00022519"/>
    </source>
</evidence>
<keyword evidence="2" id="KW-0997">Cell inner membrane</keyword>
<dbReference type="PROSITE" id="PS50192">
    <property type="entry name" value="T_SNARE"/>
    <property type="match status" value="1"/>
</dbReference>
<dbReference type="Pfam" id="PF00015">
    <property type="entry name" value="MCPsignal"/>
    <property type="match status" value="1"/>
</dbReference>
<dbReference type="InterPro" id="IPR004090">
    <property type="entry name" value="Chemotax_Me-accpt_rcpt"/>
</dbReference>
<accession>A0A4R6MJP6</accession>
<dbReference type="SMART" id="SM00304">
    <property type="entry name" value="HAMP"/>
    <property type="match status" value="1"/>
</dbReference>
<dbReference type="PROSITE" id="PS50885">
    <property type="entry name" value="HAMP"/>
    <property type="match status" value="1"/>
</dbReference>
<evidence type="ECO:0000313" key="10">
    <source>
        <dbReference type="Proteomes" id="UP000294656"/>
    </source>
</evidence>
<reference evidence="9 10" key="1">
    <citation type="submission" date="2019-03" db="EMBL/GenBank/DDBJ databases">
        <title>Genomic Encyclopedia of Type Strains, Phase III (KMG-III): the genomes of soil and plant-associated and newly described type strains.</title>
        <authorList>
            <person name="Whitman W."/>
        </authorList>
    </citation>
    <scope>NUCLEOTIDE SEQUENCE [LARGE SCALE GENOMIC DNA]</scope>
    <source>
        <strain evidence="9 10">CECT 7378</strain>
    </source>
</reference>
<dbReference type="OrthoDB" id="2489132at2"/>
<evidence type="ECO:0000256" key="4">
    <source>
        <dbReference type="ARBA" id="ARBA00029447"/>
    </source>
</evidence>
<organism evidence="9 10">
    <name type="scientific">Marinomonas balearica</name>
    <dbReference type="NCBI Taxonomy" id="491947"/>
    <lineage>
        <taxon>Bacteria</taxon>
        <taxon>Pseudomonadati</taxon>
        <taxon>Pseudomonadota</taxon>
        <taxon>Gammaproteobacteria</taxon>
        <taxon>Oceanospirillales</taxon>
        <taxon>Oceanospirillaceae</taxon>
        <taxon>Marinomonas</taxon>
    </lineage>
</organism>
<feature type="domain" description="HAMP" evidence="8">
    <location>
        <begin position="211"/>
        <end position="265"/>
    </location>
</feature>
<dbReference type="Gene3D" id="1.10.287.950">
    <property type="entry name" value="Methyl-accepting chemotaxis protein"/>
    <property type="match status" value="1"/>
</dbReference>
<protein>
    <submittedName>
        <fullName evidence="9">Methyl-accepting chemotaxis sensory transducer</fullName>
    </submittedName>
</protein>
<dbReference type="FunFam" id="1.10.287.950:FF:000001">
    <property type="entry name" value="Methyl-accepting chemotaxis sensory transducer"/>
    <property type="match status" value="1"/>
</dbReference>
<evidence type="ECO:0000313" key="9">
    <source>
        <dbReference type="EMBL" id="TDP01887.1"/>
    </source>
</evidence>
<dbReference type="InterPro" id="IPR000727">
    <property type="entry name" value="T_SNARE_dom"/>
</dbReference>
<sequence length="542" mass="59143">MQALSSIRSRYTLAFSGLSAVFLLVVLTTHALVTHLQTNVGKYSSGLSLVQNADRDLYQSRLAMASLLFAEAKLTDANRKELQEQAYSNAQQAYDRMISFIALTKDINEVQNTLRDFETRYERWNSDSNSILDHLKKGEADLATLQFIDSNEQLFLSLRSLYDISEELIDKHAHLEKQEIDAFTNAFKTSVAALATIVLLISVSLAWYAPRNISNAIKRVTTGVVEISKGDGDLTKRINSTKSDETGELSRELDGLVSKLGSLIGQVRKGCDHIQSEMYSLGKSATQSAQLSERQNTALDFVVTAVEQMGGATRDVARNASETVDQVNNLTHCADQGTAMLESSVEQLADLSHQVSDAATVINNLSEHSERIASVLDVILGIAEQTNLLALNAAIEAARAGEQGRGFAVVADEVRNLASKTQNSTSDIQSMIDDLQSGVRGAVVAINESVQMANSTQDLSQETKQSILEVKKAAEQIYDITTQTASATEEQSKVTDEINENLSMLSTMSKEVLDISTKVSQSVQETLSNSDELAGQVKRFVV</sequence>
<keyword evidence="2" id="KW-1003">Cell membrane</keyword>
<feature type="domain" description="Methyl-accepting transducer" evidence="6">
    <location>
        <begin position="270"/>
        <end position="506"/>
    </location>
</feature>
<dbReference type="InterPro" id="IPR004089">
    <property type="entry name" value="MCPsignal_dom"/>
</dbReference>
<keyword evidence="10" id="KW-1185">Reference proteome</keyword>
<dbReference type="SUPFAM" id="SSF58104">
    <property type="entry name" value="Methyl-accepting chemotaxis protein (MCP) signaling domain"/>
    <property type="match status" value="1"/>
</dbReference>
<proteinExistence type="inferred from homology"/>
<dbReference type="EMBL" id="SNXC01000001">
    <property type="protein sequence ID" value="TDP01887.1"/>
    <property type="molecule type" value="Genomic_DNA"/>
</dbReference>
<dbReference type="PROSITE" id="PS50111">
    <property type="entry name" value="CHEMOTAXIS_TRANSDUC_2"/>
    <property type="match status" value="1"/>
</dbReference>
<dbReference type="AlphaFoldDB" id="A0A4R6MJP6"/>
<gene>
    <name evidence="9" type="ORF">DFP79_0062</name>
</gene>
<dbReference type="PANTHER" id="PTHR32089">
    <property type="entry name" value="METHYL-ACCEPTING CHEMOTAXIS PROTEIN MCPB"/>
    <property type="match status" value="1"/>
</dbReference>
<evidence type="ECO:0000256" key="5">
    <source>
        <dbReference type="PROSITE-ProRule" id="PRU00284"/>
    </source>
</evidence>
<comment type="caution">
    <text evidence="9">The sequence shown here is derived from an EMBL/GenBank/DDBJ whole genome shotgun (WGS) entry which is preliminary data.</text>
</comment>
<comment type="subcellular location">
    <subcellularLocation>
        <location evidence="1">Cell inner membrane</location>
        <topology evidence="1">Multi-pass membrane protein</topology>
    </subcellularLocation>
</comment>
<feature type="domain" description="T-SNARE coiled-coil homology" evidence="7">
    <location>
        <begin position="457"/>
        <end position="519"/>
    </location>
</feature>
<dbReference type="GO" id="GO:0006935">
    <property type="term" value="P:chemotaxis"/>
    <property type="evidence" value="ECO:0007669"/>
    <property type="project" value="InterPro"/>
</dbReference>